<feature type="domain" description="AMP-dependent synthetase/ligase" evidence="1">
    <location>
        <begin position="10"/>
        <end position="382"/>
    </location>
</feature>
<keyword evidence="4" id="KW-1185">Reference proteome</keyword>
<gene>
    <name evidence="3" type="ORF">GCM10009547_28510</name>
</gene>
<comment type="caution">
    <text evidence="3">The sequence shown here is derived from an EMBL/GenBank/DDBJ whole genome shotgun (WGS) entry which is preliminary data.</text>
</comment>
<dbReference type="Pfam" id="PF13193">
    <property type="entry name" value="AMP-binding_C"/>
    <property type="match status" value="1"/>
</dbReference>
<dbReference type="InterPro" id="IPR050237">
    <property type="entry name" value="ATP-dep_AMP-bd_enzyme"/>
</dbReference>
<evidence type="ECO:0000259" key="2">
    <source>
        <dbReference type="Pfam" id="PF13193"/>
    </source>
</evidence>
<dbReference type="GO" id="GO:0016874">
    <property type="term" value="F:ligase activity"/>
    <property type="evidence" value="ECO:0007669"/>
    <property type="project" value="UniProtKB-KW"/>
</dbReference>
<proteinExistence type="predicted"/>
<dbReference type="Gene3D" id="3.30.300.30">
    <property type="match status" value="1"/>
</dbReference>
<dbReference type="SUPFAM" id="SSF56801">
    <property type="entry name" value="Acetyl-CoA synthetase-like"/>
    <property type="match status" value="1"/>
</dbReference>
<dbReference type="PANTHER" id="PTHR43767">
    <property type="entry name" value="LONG-CHAIN-FATTY-ACID--COA LIGASE"/>
    <property type="match status" value="1"/>
</dbReference>
<evidence type="ECO:0000259" key="1">
    <source>
        <dbReference type="Pfam" id="PF00501"/>
    </source>
</evidence>
<dbReference type="InterPro" id="IPR045851">
    <property type="entry name" value="AMP-bd_C_sf"/>
</dbReference>
<evidence type="ECO:0000313" key="3">
    <source>
        <dbReference type="EMBL" id="GAA0623722.1"/>
    </source>
</evidence>
<protein>
    <submittedName>
        <fullName evidence="3">Long-chain fatty acid--CoA ligase</fullName>
    </submittedName>
</protein>
<dbReference type="InterPro" id="IPR000873">
    <property type="entry name" value="AMP-dep_synth/lig_dom"/>
</dbReference>
<dbReference type="PANTHER" id="PTHR43767:SF7">
    <property type="entry name" value="MEDIUM_LONG-CHAIN-FATTY-ACID--COA LIGASE FADD8"/>
    <property type="match status" value="1"/>
</dbReference>
<reference evidence="3 4" key="1">
    <citation type="journal article" date="2019" name="Int. J. Syst. Evol. Microbiol.">
        <title>The Global Catalogue of Microorganisms (GCM) 10K type strain sequencing project: providing services to taxonomists for standard genome sequencing and annotation.</title>
        <authorList>
            <consortium name="The Broad Institute Genomics Platform"/>
            <consortium name="The Broad Institute Genome Sequencing Center for Infectious Disease"/>
            <person name="Wu L."/>
            <person name="Ma J."/>
        </authorList>
    </citation>
    <scope>NUCLEOTIDE SEQUENCE [LARGE SCALE GENOMIC DNA]</scope>
    <source>
        <strain evidence="3 4">JCM 10671</strain>
    </source>
</reference>
<keyword evidence="3" id="KW-0436">Ligase</keyword>
<dbReference type="Pfam" id="PF00501">
    <property type="entry name" value="AMP-binding"/>
    <property type="match status" value="1"/>
</dbReference>
<dbReference type="EMBL" id="BAAAHE010000023">
    <property type="protein sequence ID" value="GAA0623722.1"/>
    <property type="molecule type" value="Genomic_DNA"/>
</dbReference>
<dbReference type="Proteomes" id="UP001500957">
    <property type="component" value="Unassembled WGS sequence"/>
</dbReference>
<dbReference type="InterPro" id="IPR042099">
    <property type="entry name" value="ANL_N_sf"/>
</dbReference>
<sequence length="520" mass="56046">MQLSDILHGSALKRPDHPALVSAGVQYTYAELSGRVRRLAAAVAATTSPGDRVAIVADNCVEYFDCLYGVPEGRAILTLVNQRLTAYEVDGILRDAEPRVLVVGAEHAERLSDIRSRVSSIERVVVLGKADPPAGLTPYDEFLALGSSAADSAGSSGPGAGDPERDAETAWLIYTSGTTGAPKGAMLTHRSLVSAMLNVMLEWHPSRDDRQLFSFPLSHVAAVMTLQYHLRQATVYLTAGFEPGAFLAAIAEHRITHTGLAPTMLNMVLAHPTIETADLSSLRMIAYGASSMPPDLLRRSMERFDVDFVQNFGQTEVSGNVLVLGPEEHRRAADGEPHLLAALGRNECLAAVRLVDDELNDVPVGEIGEIVVRGDQVMAGYWRNPEASAEVLAGGWLRTGDLARMDDEGLFYIVDRKKDMVVTGGENVYPREVEIVISALPGVSEVAVFGVPDETWGERVTAAVVARADAQVDAAAVLDHCRGRLAGFKIPKEVRIVGELPKNASMKVLKRVLREQTAQS</sequence>
<dbReference type="InterPro" id="IPR020845">
    <property type="entry name" value="AMP-binding_CS"/>
</dbReference>
<name>A0ABN1GYK9_9ACTN</name>
<organism evidence="3 4">
    <name type="scientific">Sporichthya brevicatena</name>
    <dbReference type="NCBI Taxonomy" id="171442"/>
    <lineage>
        <taxon>Bacteria</taxon>
        <taxon>Bacillati</taxon>
        <taxon>Actinomycetota</taxon>
        <taxon>Actinomycetes</taxon>
        <taxon>Sporichthyales</taxon>
        <taxon>Sporichthyaceae</taxon>
        <taxon>Sporichthya</taxon>
    </lineage>
</organism>
<evidence type="ECO:0000313" key="4">
    <source>
        <dbReference type="Proteomes" id="UP001500957"/>
    </source>
</evidence>
<dbReference type="RefSeq" id="WP_344605844.1">
    <property type="nucleotide sequence ID" value="NZ_BAAAHE010000023.1"/>
</dbReference>
<dbReference type="PROSITE" id="PS00455">
    <property type="entry name" value="AMP_BINDING"/>
    <property type="match status" value="1"/>
</dbReference>
<accession>A0ABN1GYK9</accession>
<dbReference type="Gene3D" id="3.40.50.12780">
    <property type="entry name" value="N-terminal domain of ligase-like"/>
    <property type="match status" value="1"/>
</dbReference>
<dbReference type="InterPro" id="IPR025110">
    <property type="entry name" value="AMP-bd_C"/>
</dbReference>
<feature type="domain" description="AMP-binding enzyme C-terminal" evidence="2">
    <location>
        <begin position="432"/>
        <end position="507"/>
    </location>
</feature>